<dbReference type="PANTHER" id="PTHR12316:SF17">
    <property type="entry name" value="NINJURIN C, ISOFORM D"/>
    <property type="match status" value="1"/>
</dbReference>
<organism evidence="8 9">
    <name type="scientific">Mizuhopecten yessoensis</name>
    <name type="common">Japanese scallop</name>
    <name type="synonym">Patinopecten yessoensis</name>
    <dbReference type="NCBI Taxonomy" id="6573"/>
    <lineage>
        <taxon>Eukaryota</taxon>
        <taxon>Metazoa</taxon>
        <taxon>Spiralia</taxon>
        <taxon>Lophotrochozoa</taxon>
        <taxon>Mollusca</taxon>
        <taxon>Bivalvia</taxon>
        <taxon>Autobranchia</taxon>
        <taxon>Pteriomorphia</taxon>
        <taxon>Pectinida</taxon>
        <taxon>Pectinoidea</taxon>
        <taxon>Pectinidae</taxon>
        <taxon>Mizuhopecten</taxon>
    </lineage>
</organism>
<dbReference type="Pfam" id="PF04923">
    <property type="entry name" value="Ninjurin"/>
    <property type="match status" value="1"/>
</dbReference>
<protein>
    <submittedName>
        <fullName evidence="8">Ninjurin-1</fullName>
    </submittedName>
</protein>
<sequence>MPKPYYAKKKTLAEGLMDVGLMVANASQLKAVLDAGYTHDYYLPLVVLISICLLLQVCVGVLILLLGITEDNEEEDPRSNRINKSVVGVIFIITVLNIFIGGFGISASPKLHVSGSTG</sequence>
<proteinExistence type="inferred from homology"/>
<evidence type="ECO:0000256" key="3">
    <source>
        <dbReference type="ARBA" id="ARBA00022692"/>
    </source>
</evidence>
<evidence type="ECO:0000313" key="8">
    <source>
        <dbReference type="EMBL" id="OWF39265.1"/>
    </source>
</evidence>
<comment type="similarity">
    <text evidence="2">Belongs to the ninjurin family.</text>
</comment>
<feature type="transmembrane region" description="Helical" evidence="7">
    <location>
        <begin position="41"/>
        <end position="66"/>
    </location>
</feature>
<keyword evidence="3 7" id="KW-0812">Transmembrane</keyword>
<comment type="caution">
    <text evidence="8">The sequence shown here is derived from an EMBL/GenBank/DDBJ whole genome shotgun (WGS) entry which is preliminary data.</text>
</comment>
<dbReference type="Proteomes" id="UP000242188">
    <property type="component" value="Unassembled WGS sequence"/>
</dbReference>
<name>A0A210PRY8_MIZYE</name>
<reference evidence="8 9" key="1">
    <citation type="journal article" date="2017" name="Nat. Ecol. Evol.">
        <title>Scallop genome provides insights into evolution of bilaterian karyotype and development.</title>
        <authorList>
            <person name="Wang S."/>
            <person name="Zhang J."/>
            <person name="Jiao W."/>
            <person name="Li J."/>
            <person name="Xun X."/>
            <person name="Sun Y."/>
            <person name="Guo X."/>
            <person name="Huan P."/>
            <person name="Dong B."/>
            <person name="Zhang L."/>
            <person name="Hu X."/>
            <person name="Sun X."/>
            <person name="Wang J."/>
            <person name="Zhao C."/>
            <person name="Wang Y."/>
            <person name="Wang D."/>
            <person name="Huang X."/>
            <person name="Wang R."/>
            <person name="Lv J."/>
            <person name="Li Y."/>
            <person name="Zhang Z."/>
            <person name="Liu B."/>
            <person name="Lu W."/>
            <person name="Hui Y."/>
            <person name="Liang J."/>
            <person name="Zhou Z."/>
            <person name="Hou R."/>
            <person name="Li X."/>
            <person name="Liu Y."/>
            <person name="Li H."/>
            <person name="Ning X."/>
            <person name="Lin Y."/>
            <person name="Zhao L."/>
            <person name="Xing Q."/>
            <person name="Dou J."/>
            <person name="Li Y."/>
            <person name="Mao J."/>
            <person name="Guo H."/>
            <person name="Dou H."/>
            <person name="Li T."/>
            <person name="Mu C."/>
            <person name="Jiang W."/>
            <person name="Fu Q."/>
            <person name="Fu X."/>
            <person name="Miao Y."/>
            <person name="Liu J."/>
            <person name="Yu Q."/>
            <person name="Li R."/>
            <person name="Liao H."/>
            <person name="Li X."/>
            <person name="Kong Y."/>
            <person name="Jiang Z."/>
            <person name="Chourrout D."/>
            <person name="Li R."/>
            <person name="Bao Z."/>
        </authorList>
    </citation>
    <scope>NUCLEOTIDE SEQUENCE [LARGE SCALE GENOMIC DNA]</scope>
    <source>
        <strain evidence="8 9">PY_sf001</strain>
    </source>
</reference>
<dbReference type="PANTHER" id="PTHR12316">
    <property type="entry name" value="NINJURIN-RELATED"/>
    <property type="match status" value="1"/>
</dbReference>
<keyword evidence="9" id="KW-1185">Reference proteome</keyword>
<accession>A0A210PRY8</accession>
<dbReference type="OrthoDB" id="10037074at2759"/>
<dbReference type="InterPro" id="IPR007007">
    <property type="entry name" value="Ninjurin"/>
</dbReference>
<evidence type="ECO:0000256" key="4">
    <source>
        <dbReference type="ARBA" id="ARBA00022889"/>
    </source>
</evidence>
<dbReference type="GO" id="GO:0016020">
    <property type="term" value="C:membrane"/>
    <property type="evidence" value="ECO:0007669"/>
    <property type="project" value="UniProtKB-SubCell"/>
</dbReference>
<keyword evidence="5 7" id="KW-1133">Transmembrane helix</keyword>
<evidence type="ECO:0000256" key="2">
    <source>
        <dbReference type="ARBA" id="ARBA00008141"/>
    </source>
</evidence>
<evidence type="ECO:0000256" key="7">
    <source>
        <dbReference type="SAM" id="Phobius"/>
    </source>
</evidence>
<feature type="transmembrane region" description="Helical" evidence="7">
    <location>
        <begin position="86"/>
        <end position="107"/>
    </location>
</feature>
<comment type="subcellular location">
    <subcellularLocation>
        <location evidence="1">Membrane</location>
        <topology evidence="1">Multi-pass membrane protein</topology>
    </subcellularLocation>
</comment>
<dbReference type="GO" id="GO:0042246">
    <property type="term" value="P:tissue regeneration"/>
    <property type="evidence" value="ECO:0007669"/>
    <property type="project" value="InterPro"/>
</dbReference>
<dbReference type="AlphaFoldDB" id="A0A210PRY8"/>
<evidence type="ECO:0000256" key="5">
    <source>
        <dbReference type="ARBA" id="ARBA00022989"/>
    </source>
</evidence>
<evidence type="ECO:0000256" key="6">
    <source>
        <dbReference type="ARBA" id="ARBA00023136"/>
    </source>
</evidence>
<dbReference type="GO" id="GO:0007155">
    <property type="term" value="P:cell adhesion"/>
    <property type="evidence" value="ECO:0007669"/>
    <property type="project" value="UniProtKB-KW"/>
</dbReference>
<dbReference type="EMBL" id="NEDP02005536">
    <property type="protein sequence ID" value="OWF39265.1"/>
    <property type="molecule type" value="Genomic_DNA"/>
</dbReference>
<evidence type="ECO:0000313" key="9">
    <source>
        <dbReference type="Proteomes" id="UP000242188"/>
    </source>
</evidence>
<gene>
    <name evidence="8" type="ORF">KP79_PYT20729</name>
</gene>
<keyword evidence="6 7" id="KW-0472">Membrane</keyword>
<evidence type="ECO:0000256" key="1">
    <source>
        <dbReference type="ARBA" id="ARBA00004141"/>
    </source>
</evidence>
<keyword evidence="4" id="KW-0130">Cell adhesion</keyword>